<name>A0AAV6N0K7_9ROSI</name>
<accession>A0AAV6N0K7</accession>
<feature type="transmembrane region" description="Helical" evidence="1">
    <location>
        <begin position="42"/>
        <end position="59"/>
    </location>
</feature>
<dbReference type="EMBL" id="JAGKQH010000010">
    <property type="protein sequence ID" value="KAG6590303.1"/>
    <property type="molecule type" value="Genomic_DNA"/>
</dbReference>
<protein>
    <submittedName>
        <fullName evidence="2">Uncharacterized protein</fullName>
    </submittedName>
</protein>
<keyword evidence="3" id="KW-1185">Reference proteome</keyword>
<dbReference type="AlphaFoldDB" id="A0AAV6N0K7"/>
<keyword evidence="1" id="KW-1133">Transmembrane helix</keyword>
<sequence>MPKFLHTPSTFAIHVSIAGEAESNFLPPTMAQSQPSTLTKKTFLFLFLGAIVLLCLVLIEEVLENSKLTGQLI</sequence>
<reference evidence="2 3" key="1">
    <citation type="journal article" date="2021" name="Hortic Res">
        <title>The domestication of Cucurbita argyrosperma as revealed by the genome of its wild relative.</title>
        <authorList>
            <person name="Barrera-Redondo J."/>
            <person name="Sanchez-de la Vega G."/>
            <person name="Aguirre-Liguori J.A."/>
            <person name="Castellanos-Morales G."/>
            <person name="Gutierrez-Guerrero Y.T."/>
            <person name="Aguirre-Dugua X."/>
            <person name="Aguirre-Planter E."/>
            <person name="Tenaillon M.I."/>
            <person name="Lira-Saade R."/>
            <person name="Eguiarte L.E."/>
        </authorList>
    </citation>
    <scope>NUCLEOTIDE SEQUENCE [LARGE SCALE GENOMIC DNA]</scope>
    <source>
        <strain evidence="2">JBR-2021</strain>
    </source>
</reference>
<feature type="non-terminal residue" evidence="2">
    <location>
        <position position="1"/>
    </location>
</feature>
<proteinExistence type="predicted"/>
<evidence type="ECO:0000256" key="1">
    <source>
        <dbReference type="SAM" id="Phobius"/>
    </source>
</evidence>
<keyword evidence="1" id="KW-0812">Transmembrane</keyword>
<evidence type="ECO:0000313" key="3">
    <source>
        <dbReference type="Proteomes" id="UP000685013"/>
    </source>
</evidence>
<comment type="caution">
    <text evidence="2">The sequence shown here is derived from an EMBL/GenBank/DDBJ whole genome shotgun (WGS) entry which is preliminary data.</text>
</comment>
<evidence type="ECO:0000313" key="2">
    <source>
        <dbReference type="EMBL" id="KAG6590303.1"/>
    </source>
</evidence>
<dbReference type="Proteomes" id="UP000685013">
    <property type="component" value="Chromosome 10"/>
</dbReference>
<organism evidence="2 3">
    <name type="scientific">Cucurbita argyrosperma subsp. sororia</name>
    <dbReference type="NCBI Taxonomy" id="37648"/>
    <lineage>
        <taxon>Eukaryota</taxon>
        <taxon>Viridiplantae</taxon>
        <taxon>Streptophyta</taxon>
        <taxon>Embryophyta</taxon>
        <taxon>Tracheophyta</taxon>
        <taxon>Spermatophyta</taxon>
        <taxon>Magnoliopsida</taxon>
        <taxon>eudicotyledons</taxon>
        <taxon>Gunneridae</taxon>
        <taxon>Pentapetalae</taxon>
        <taxon>rosids</taxon>
        <taxon>fabids</taxon>
        <taxon>Cucurbitales</taxon>
        <taxon>Cucurbitaceae</taxon>
        <taxon>Cucurbiteae</taxon>
        <taxon>Cucurbita</taxon>
    </lineage>
</organism>
<gene>
    <name evidence="2" type="ORF">SDJN03_15726</name>
</gene>
<keyword evidence="1" id="KW-0472">Membrane</keyword>